<evidence type="ECO:0000259" key="4">
    <source>
        <dbReference type="Pfam" id="PF20148"/>
    </source>
</evidence>
<dbReference type="InterPro" id="IPR036689">
    <property type="entry name" value="ESAT-6-like_sf"/>
</dbReference>
<feature type="compositionally biased region" description="Low complexity" evidence="2">
    <location>
        <begin position="278"/>
        <end position="298"/>
    </location>
</feature>
<dbReference type="SUPFAM" id="SSF140453">
    <property type="entry name" value="EsxAB dimer-like"/>
    <property type="match status" value="1"/>
</dbReference>
<dbReference type="InterPro" id="IPR057517">
    <property type="entry name" value="SsdA-like_C"/>
</dbReference>
<feature type="domain" description="Single-strand DNA deaminase toxin A-like C-terminal" evidence="5">
    <location>
        <begin position="1365"/>
        <end position="1419"/>
    </location>
</feature>
<evidence type="ECO:0000256" key="2">
    <source>
        <dbReference type="SAM" id="MobiDB-lite"/>
    </source>
</evidence>
<keyword evidence="9" id="KW-1185">Reference proteome</keyword>
<dbReference type="InterPro" id="IPR045351">
    <property type="entry name" value="DUF6531"/>
</dbReference>
<accession>A0A3N2H7E0</accession>
<sequence>MSNPLVAQAQSQTTGVTGIGIAESATDLANGIKDGSWVEGGLGALGVGLEVLSMVIDPLGTLAQYGVSWLIEHVRPLKEALDWLAGDPPVIQSFADTWANVATEVNTIAQDLTTEANTGTAGWTGEGGDAYRANVAAQTDAIAGAATLADGISTGVMIMGQVVAMVREIVRDLVAELVGKLITWALEAACTLGFATPLIAAQATTAISSAITRIADLIRKLVKTVGNAAPRIRRVIDKLGEIIDKLSALGRKFGRHGDGPTTPSAARSGDGISTPDLDGTPSTPDTPASPDTPGTPGSLRTAVSNAGNKIRDLAVSAKEKIGRALGDPVDMVSGEVLLTQTDLDLPGVFPLRLERIHLSNHRSGRWFGRSWASTLDQRIEVDAAGVVFAAADGKLLVYPRRDDGSLATVPSAGPRHILAGSRRDGYTITDPETGRVLSFSVVDPRSPGTMPVTGMSDRNGNTVEFRYDETGAPVELRHSGGYRVGVTTDSGRVVALTMLGAGAGGADVPVTRYDHDEDGNLSAVVNSSGLAMRFAYDRLSRMTRWEDRRGTWYEFTYDDAGRCVRGTGADGMLNSTFAYDNAHRVTRHTNSLGHTTTFHYDERGQVVRRVDPLGGTTTSEWDDRGRLLAETDPAGATTRYVTDDAGDLVEVVQSGGGRLRAEYNALHQPVAVTDAAGAVWRWTYDERGNPRTSTNPTGATTTYTHDSRGHLLAVTDALGHTKRFETNAAGLPVTVTDEVGATTRHTYDGFGRVVSTTDPLGGVTRFGWTVEGRPAWRTLPDGSTERMSYDGEGDTVEHIDLTGAVTRIEHTHFDLKSAETTADGARVEIRYDTELRPVAVVNQQGLEWRYEYDAAGNLVRETDFNGRVLTYRHDAAGRVVERVNAAGEAIRYTYDARGAVVEQVAGGEVTTFEHDPAGRIVRAVNSAAEVTVSYDAAGRVLAETCDGRVVSSAYDALSRRVLRTTPSGGRTAWSYDPAGRPRALETAGRAITFAHDAAGRETERRFGAAALSHTWTAGHRPHTQVLTATGGGRGPRVTQRRAYTYRADGGITAIVDQLAGPRQYSLDVLGRVTEVRAPAGTEHYSYDPAGNITFATSAGAGEDGPRAYRGTRLDRAGGLHLVHDAEGRVVLRRRRSPSGRDRTWRYEWDAESRLAAVVTPDGVRWRYSYDAFGRRVAKERLAADGETVVERTVFSWDGTRLAEQVTSGDGGARATTWDWHPESWRPLTQVERTSAAHAPQEWVDSRFYAIVTDLVGTPTELVDPDGTVAWRATTALWGATGDGGAATPLRFPGQYHDPETGLHYNLHRYYDPLTGRYHSPDPLHLLGGLGIHSYVRNPLTWLDPLGLHGYDDSHKTIAFTDRVNTLSGWGRHEPHFTRPSFNDMRQFHQQIGHPLVAEPNGRDLGVFGRYFAMHAERQAAYLDPDAPIRVSSTMCDDCQGFFLALAQHRGIPQHVSDPHHDFTFHTNGTMSATPRH</sequence>
<dbReference type="Pfam" id="PF25023">
    <property type="entry name" value="TEN_YD-shell"/>
    <property type="match status" value="2"/>
</dbReference>
<keyword evidence="1" id="KW-0677">Repeat</keyword>
<dbReference type="InterPro" id="IPR056823">
    <property type="entry name" value="TEN-like_YD-shell"/>
</dbReference>
<evidence type="ECO:0000259" key="7">
    <source>
        <dbReference type="Pfam" id="PF25547"/>
    </source>
</evidence>
<dbReference type="Gene3D" id="1.20.1260.20">
    <property type="entry name" value="PPE superfamily"/>
    <property type="match status" value="1"/>
</dbReference>
<dbReference type="Pfam" id="PF24120">
    <property type="entry name" value="SsdA_C"/>
    <property type="match status" value="1"/>
</dbReference>
<evidence type="ECO:0000313" key="9">
    <source>
        <dbReference type="Proteomes" id="UP000274843"/>
    </source>
</evidence>
<organism evidence="8 9">
    <name type="scientific">Amycolatopsis thermoflava</name>
    <dbReference type="NCBI Taxonomy" id="84480"/>
    <lineage>
        <taxon>Bacteria</taxon>
        <taxon>Bacillati</taxon>
        <taxon>Actinomycetota</taxon>
        <taxon>Actinomycetes</taxon>
        <taxon>Pseudonocardiales</taxon>
        <taxon>Pseudonocardiaceae</taxon>
        <taxon>Amycolatopsis</taxon>
        <taxon>Amycolatopsis methanolica group</taxon>
    </lineage>
</organism>
<dbReference type="RefSeq" id="WP_148085764.1">
    <property type="nucleotide sequence ID" value="NZ_RKHY01000001.1"/>
</dbReference>
<comment type="caution">
    <text evidence="8">The sequence shown here is derived from an EMBL/GenBank/DDBJ whole genome shotgun (WGS) entry which is preliminary data.</text>
</comment>
<dbReference type="InterPro" id="IPR001826">
    <property type="entry name" value="RHS"/>
</dbReference>
<dbReference type="Proteomes" id="UP000274843">
    <property type="component" value="Unassembled WGS sequence"/>
</dbReference>
<reference evidence="8 9" key="1">
    <citation type="submission" date="2018-11" db="EMBL/GenBank/DDBJ databases">
        <title>Sequencing the genomes of 1000 actinobacteria strains.</title>
        <authorList>
            <person name="Klenk H.-P."/>
        </authorList>
    </citation>
    <scope>NUCLEOTIDE SEQUENCE [LARGE SCALE GENOMIC DNA]</scope>
    <source>
        <strain evidence="8 9">DSM 44348</strain>
    </source>
</reference>
<dbReference type="InterPro" id="IPR038332">
    <property type="entry name" value="PPE_sf"/>
</dbReference>
<feature type="domain" description="Teneurin-like YD-shell" evidence="6">
    <location>
        <begin position="527"/>
        <end position="759"/>
    </location>
</feature>
<dbReference type="InterPro" id="IPR031325">
    <property type="entry name" value="RHS_repeat"/>
</dbReference>
<dbReference type="GeneID" id="301848511"/>
<dbReference type="InterPro" id="IPR022385">
    <property type="entry name" value="Rhs_assc_core"/>
</dbReference>
<dbReference type="NCBIfam" id="TIGR03696">
    <property type="entry name" value="Rhs_assc_core"/>
    <property type="match status" value="1"/>
</dbReference>
<dbReference type="PANTHER" id="PTHR32305:SF15">
    <property type="entry name" value="PROTEIN RHSA-RELATED"/>
    <property type="match status" value="1"/>
</dbReference>
<feature type="domain" description="Outer membrane channel protein CpnT-like N-terminal" evidence="7">
    <location>
        <begin position="68"/>
        <end position="205"/>
    </location>
</feature>
<dbReference type="InterPro" id="IPR050708">
    <property type="entry name" value="T6SS_VgrG/RHS"/>
</dbReference>
<protein>
    <submittedName>
        <fullName evidence="8">RHS repeat-associated protein</fullName>
    </submittedName>
</protein>
<evidence type="ECO:0000256" key="1">
    <source>
        <dbReference type="ARBA" id="ARBA00022737"/>
    </source>
</evidence>
<feature type="domain" description="DUF6531" evidence="4">
    <location>
        <begin position="326"/>
        <end position="398"/>
    </location>
</feature>
<feature type="region of interest" description="Disordered" evidence="2">
    <location>
        <begin position="253"/>
        <end position="298"/>
    </location>
</feature>
<dbReference type="PANTHER" id="PTHR32305">
    <property type="match status" value="1"/>
</dbReference>
<gene>
    <name evidence="8" type="ORF">EDD35_7275</name>
</gene>
<dbReference type="EMBL" id="RKHY01000001">
    <property type="protein sequence ID" value="ROS44824.1"/>
    <property type="molecule type" value="Genomic_DNA"/>
</dbReference>
<evidence type="ECO:0000313" key="8">
    <source>
        <dbReference type="EMBL" id="ROS44824.1"/>
    </source>
</evidence>
<dbReference type="Pfam" id="PF03527">
    <property type="entry name" value="RHS"/>
    <property type="match status" value="1"/>
</dbReference>
<evidence type="ECO:0000259" key="5">
    <source>
        <dbReference type="Pfam" id="PF24120"/>
    </source>
</evidence>
<dbReference type="InterPro" id="IPR006530">
    <property type="entry name" value="YD"/>
</dbReference>
<dbReference type="Pfam" id="PF05593">
    <property type="entry name" value="RHS_repeat"/>
    <property type="match status" value="2"/>
</dbReference>
<dbReference type="InterPro" id="IPR057746">
    <property type="entry name" value="CpnT-like_N"/>
</dbReference>
<dbReference type="Pfam" id="PF20148">
    <property type="entry name" value="DUF6531"/>
    <property type="match status" value="1"/>
</dbReference>
<dbReference type="Gene3D" id="2.180.10.10">
    <property type="entry name" value="RHS repeat-associated core"/>
    <property type="match status" value="3"/>
</dbReference>
<dbReference type="NCBIfam" id="TIGR01643">
    <property type="entry name" value="YD_repeat_2x"/>
    <property type="match status" value="11"/>
</dbReference>
<proteinExistence type="predicted"/>
<feature type="domain" description="Teneurin-like YD-shell" evidence="6">
    <location>
        <begin position="822"/>
        <end position="941"/>
    </location>
</feature>
<evidence type="ECO:0000259" key="3">
    <source>
        <dbReference type="Pfam" id="PF03527"/>
    </source>
</evidence>
<evidence type="ECO:0000259" key="6">
    <source>
        <dbReference type="Pfam" id="PF25023"/>
    </source>
</evidence>
<dbReference type="Pfam" id="PF25547">
    <property type="entry name" value="WXG100_2"/>
    <property type="match status" value="1"/>
</dbReference>
<name>A0A3N2H7E0_9PSEU</name>
<feature type="domain" description="RHS protein conserved region" evidence="3">
    <location>
        <begin position="1250"/>
        <end position="1280"/>
    </location>
</feature>